<sequence>MTNSRFHSVAGVRLEKRAVRTGLVLIALIFCGVILGLSLGDYPMSFQQTVAHLFGLSNDPLGQFFVRGQRLPRVIATVVVGAGLGVAGCIFQQLSGNPLGSPDIIGFTVGSATGAVATITLFNGSPVLISAGAIVGGLLTAVTVYFLALQNRKLSAIRLVLVGIGMASILQALNGLMIVKASLSAAQTAMQWMAGSFNATTWGDVGFGVSAVGTLVPLALLLSRPLGVIVTGDDLATGLGVRVEYYRLQLIGVGVLLTALCVAISGPVAFVALAAPQLARRLSRGSGVGMGNAALMGSALVVASDLVAQRAFAPVQLPVGVVTGLLGGIYLVWLLAQQWRK</sequence>
<keyword evidence="5 8" id="KW-0812">Transmembrane</keyword>
<evidence type="ECO:0000313" key="10">
    <source>
        <dbReference type="Proteomes" id="UP000185491"/>
    </source>
</evidence>
<reference evidence="9 10" key="1">
    <citation type="submission" date="2014-08" db="EMBL/GenBank/DDBJ databases">
        <title>Complete genome sequence of Corynebacterium phocae M408/89/1(T)(=DSM 44612(T)), isolated from the common seal (Phoca vitulina).</title>
        <authorList>
            <person name="Ruckert C."/>
            <person name="Albersmeier A."/>
            <person name="Winkler A."/>
            <person name="Kalinowski J."/>
        </authorList>
    </citation>
    <scope>NUCLEOTIDE SEQUENCE [LARGE SCALE GENOMIC DNA]</scope>
    <source>
        <strain evidence="9 10">M408/89/1</strain>
    </source>
</reference>
<feature type="transmembrane region" description="Helical" evidence="8">
    <location>
        <begin position="250"/>
        <end position="275"/>
    </location>
</feature>
<accession>A0A1L7D5M0</accession>
<dbReference type="CDD" id="cd06550">
    <property type="entry name" value="TM_ABC_iron-siderophores_like"/>
    <property type="match status" value="1"/>
</dbReference>
<dbReference type="GO" id="GO:0033214">
    <property type="term" value="P:siderophore-iron import into cell"/>
    <property type="evidence" value="ECO:0007669"/>
    <property type="project" value="TreeGrafter"/>
</dbReference>
<dbReference type="GO" id="GO:0005886">
    <property type="term" value="C:plasma membrane"/>
    <property type="evidence" value="ECO:0007669"/>
    <property type="project" value="UniProtKB-SubCell"/>
</dbReference>
<evidence type="ECO:0000256" key="4">
    <source>
        <dbReference type="ARBA" id="ARBA00022475"/>
    </source>
</evidence>
<dbReference type="EMBL" id="CP009249">
    <property type="protein sequence ID" value="APT93410.1"/>
    <property type="molecule type" value="Genomic_DNA"/>
</dbReference>
<keyword evidence="6 8" id="KW-1133">Transmembrane helix</keyword>
<feature type="transmembrane region" description="Helical" evidence="8">
    <location>
        <begin position="104"/>
        <end position="122"/>
    </location>
</feature>
<dbReference type="OrthoDB" id="4455417at2"/>
<evidence type="ECO:0000313" key="9">
    <source>
        <dbReference type="EMBL" id="APT93410.1"/>
    </source>
</evidence>
<dbReference type="SUPFAM" id="SSF81345">
    <property type="entry name" value="ABC transporter involved in vitamin B12 uptake, BtuC"/>
    <property type="match status" value="1"/>
</dbReference>
<keyword evidence="3" id="KW-0813">Transport</keyword>
<feature type="transmembrane region" description="Helical" evidence="8">
    <location>
        <begin position="21"/>
        <end position="40"/>
    </location>
</feature>
<dbReference type="Pfam" id="PF01032">
    <property type="entry name" value="FecCD"/>
    <property type="match status" value="1"/>
</dbReference>
<comment type="subcellular location">
    <subcellularLocation>
        <location evidence="1">Cell membrane</location>
        <topology evidence="1">Multi-pass membrane protein</topology>
    </subcellularLocation>
</comment>
<feature type="transmembrane region" description="Helical" evidence="8">
    <location>
        <begin position="159"/>
        <end position="183"/>
    </location>
</feature>
<dbReference type="GO" id="GO:0022857">
    <property type="term" value="F:transmembrane transporter activity"/>
    <property type="evidence" value="ECO:0007669"/>
    <property type="project" value="InterPro"/>
</dbReference>
<feature type="transmembrane region" description="Helical" evidence="8">
    <location>
        <begin position="315"/>
        <end position="336"/>
    </location>
</feature>
<evidence type="ECO:0000256" key="3">
    <source>
        <dbReference type="ARBA" id="ARBA00022448"/>
    </source>
</evidence>
<keyword evidence="10" id="KW-1185">Reference proteome</keyword>
<proteinExistence type="inferred from homology"/>
<name>A0A1L7D5M0_9CORY</name>
<keyword evidence="4" id="KW-1003">Cell membrane</keyword>
<comment type="similarity">
    <text evidence="2">Belongs to the binding-protein-dependent transport system permease family. FecCD subfamily.</text>
</comment>
<dbReference type="Gene3D" id="1.10.3470.10">
    <property type="entry name" value="ABC transporter involved in vitamin B12 uptake, BtuC"/>
    <property type="match status" value="1"/>
</dbReference>
<protein>
    <submittedName>
        <fullName evidence="9">ABC transporter permease</fullName>
    </submittedName>
</protein>
<evidence type="ECO:0000256" key="8">
    <source>
        <dbReference type="SAM" id="Phobius"/>
    </source>
</evidence>
<dbReference type="Proteomes" id="UP000185491">
    <property type="component" value="Chromosome"/>
</dbReference>
<feature type="transmembrane region" description="Helical" evidence="8">
    <location>
        <begin position="128"/>
        <end position="147"/>
    </location>
</feature>
<dbReference type="STRING" id="161895.CPHO_11505"/>
<evidence type="ECO:0000256" key="6">
    <source>
        <dbReference type="ARBA" id="ARBA00022989"/>
    </source>
</evidence>
<evidence type="ECO:0000256" key="7">
    <source>
        <dbReference type="ARBA" id="ARBA00023136"/>
    </source>
</evidence>
<keyword evidence="7 8" id="KW-0472">Membrane</keyword>
<dbReference type="RefSeq" id="WP_075735970.1">
    <property type="nucleotide sequence ID" value="NZ_CP009249.1"/>
</dbReference>
<dbReference type="PANTHER" id="PTHR30472:SF24">
    <property type="entry name" value="FERRIC ENTEROBACTIN TRANSPORT SYSTEM PERMEASE PROTEIN FEPG"/>
    <property type="match status" value="1"/>
</dbReference>
<dbReference type="PANTHER" id="PTHR30472">
    <property type="entry name" value="FERRIC ENTEROBACTIN TRANSPORT SYSTEM PERMEASE PROTEIN"/>
    <property type="match status" value="1"/>
</dbReference>
<feature type="transmembrane region" description="Helical" evidence="8">
    <location>
        <begin position="74"/>
        <end position="92"/>
    </location>
</feature>
<evidence type="ECO:0000256" key="2">
    <source>
        <dbReference type="ARBA" id="ARBA00007935"/>
    </source>
</evidence>
<dbReference type="AlphaFoldDB" id="A0A1L7D5M0"/>
<dbReference type="InterPro" id="IPR037294">
    <property type="entry name" value="ABC_BtuC-like"/>
</dbReference>
<evidence type="ECO:0000256" key="1">
    <source>
        <dbReference type="ARBA" id="ARBA00004651"/>
    </source>
</evidence>
<dbReference type="KEGG" id="cpho:CPHO_11505"/>
<dbReference type="InterPro" id="IPR000522">
    <property type="entry name" value="ABC_transptr_permease_BtuC"/>
</dbReference>
<organism evidence="9 10">
    <name type="scientific">Corynebacterium phocae</name>
    <dbReference type="NCBI Taxonomy" id="161895"/>
    <lineage>
        <taxon>Bacteria</taxon>
        <taxon>Bacillati</taxon>
        <taxon>Actinomycetota</taxon>
        <taxon>Actinomycetes</taxon>
        <taxon>Mycobacteriales</taxon>
        <taxon>Corynebacteriaceae</taxon>
        <taxon>Corynebacterium</taxon>
    </lineage>
</organism>
<gene>
    <name evidence="9" type="ORF">CPHO_11505</name>
</gene>
<evidence type="ECO:0000256" key="5">
    <source>
        <dbReference type="ARBA" id="ARBA00022692"/>
    </source>
</evidence>